<sequence>MFDFLKTAQNTVVVEEETGTYADALLQMPDMQVGRMVAREYGHESHTRDYGDRREVARNSLGFA</sequence>
<dbReference type="RefSeq" id="WP_067647140.1">
    <property type="nucleotide sequence ID" value="NZ_KQ961026.1"/>
</dbReference>
<dbReference type="Proteomes" id="UP000070498">
    <property type="component" value="Unassembled WGS sequence"/>
</dbReference>
<evidence type="ECO:0000313" key="2">
    <source>
        <dbReference type="Proteomes" id="UP000070498"/>
    </source>
</evidence>
<accession>A0A135P1P6</accession>
<keyword evidence="2" id="KW-1185">Reference proteome</keyword>
<proteinExistence type="predicted"/>
<organism evidence="1 2">
    <name type="scientific">Agrobacterium bohemicum</name>
    <dbReference type="NCBI Taxonomy" id="2052828"/>
    <lineage>
        <taxon>Bacteria</taxon>
        <taxon>Pseudomonadati</taxon>
        <taxon>Pseudomonadota</taxon>
        <taxon>Alphaproteobacteria</taxon>
        <taxon>Hyphomicrobiales</taxon>
        <taxon>Rhizobiaceae</taxon>
        <taxon>Rhizobium/Agrobacterium group</taxon>
        <taxon>Agrobacterium</taxon>
    </lineage>
</organism>
<protein>
    <submittedName>
        <fullName evidence="1">Uncharacterized protein</fullName>
    </submittedName>
</protein>
<dbReference type="AlphaFoldDB" id="A0A135P1P6"/>
<gene>
    <name evidence="1" type="ORF">ATO67_09030</name>
</gene>
<comment type="caution">
    <text evidence="1">The sequence shown here is derived from an EMBL/GenBank/DDBJ whole genome shotgun (WGS) entry which is preliminary data.</text>
</comment>
<reference evidence="1 2" key="1">
    <citation type="submission" date="2015-11" db="EMBL/GenBank/DDBJ databases">
        <title>Draft genome sequence of Agrobacterium sp. R89-1.</title>
        <authorList>
            <person name="Zahradnik J."/>
            <person name="Kyslikova E."/>
            <person name="Palyzova A."/>
            <person name="Kyslik P."/>
        </authorList>
    </citation>
    <scope>NUCLEOTIDE SEQUENCE [LARGE SCALE GENOMIC DNA]</scope>
    <source>
        <strain evidence="1 2">R89-1</strain>
    </source>
</reference>
<name>A0A135P1P6_9HYPH</name>
<dbReference type="EMBL" id="LNUW01000034">
    <property type="protein sequence ID" value="KXG85330.1"/>
    <property type="molecule type" value="Genomic_DNA"/>
</dbReference>
<evidence type="ECO:0000313" key="1">
    <source>
        <dbReference type="EMBL" id="KXG85330.1"/>
    </source>
</evidence>
<dbReference type="OrthoDB" id="8401536at2"/>